<name>A0A1J1CBR1_CALAY</name>
<dbReference type="EMBL" id="CP018099">
    <property type="protein sequence ID" value="APF19705.1"/>
    <property type="molecule type" value="Genomic_DNA"/>
</dbReference>
<organism evidence="1 2">
    <name type="scientific">Caldithrix abyssi DSM 13497</name>
    <dbReference type="NCBI Taxonomy" id="880073"/>
    <lineage>
        <taxon>Bacteria</taxon>
        <taxon>Pseudomonadati</taxon>
        <taxon>Calditrichota</taxon>
        <taxon>Calditrichia</taxon>
        <taxon>Calditrichales</taxon>
        <taxon>Calditrichaceae</taxon>
        <taxon>Caldithrix</taxon>
    </lineage>
</organism>
<gene>
    <name evidence="1" type="ORF">Cabys_2957</name>
</gene>
<dbReference type="KEGG" id="caby:Cabys_2957"/>
<dbReference type="AlphaFoldDB" id="A0A1J1CBR1"/>
<dbReference type="Proteomes" id="UP000183868">
    <property type="component" value="Chromosome"/>
</dbReference>
<sequence length="53" mass="6608">MFRLFCYSYSIHIKVRASSRFNRLHDLTETSPLKHYRANYRQEECFFLIINKY</sequence>
<evidence type="ECO:0000313" key="1">
    <source>
        <dbReference type="EMBL" id="APF19705.1"/>
    </source>
</evidence>
<protein>
    <submittedName>
        <fullName evidence="1">Uncharacterized protein</fullName>
    </submittedName>
</protein>
<evidence type="ECO:0000313" key="2">
    <source>
        <dbReference type="Proteomes" id="UP000183868"/>
    </source>
</evidence>
<reference evidence="1 2" key="1">
    <citation type="submission" date="2016-11" db="EMBL/GenBank/DDBJ databases">
        <title>Genomic analysis of Caldithrix abyssi and proposal of a novel bacterial phylum Caldithrichaeota.</title>
        <authorList>
            <person name="Kublanov I."/>
            <person name="Sigalova O."/>
            <person name="Gavrilov S."/>
            <person name="Lebedinsky A."/>
            <person name="Ivanova N."/>
            <person name="Daum C."/>
            <person name="Reddy T."/>
            <person name="Klenk H.P."/>
            <person name="Goker M."/>
            <person name="Reva O."/>
            <person name="Miroshnichenko M."/>
            <person name="Kyprides N."/>
            <person name="Woyke T."/>
            <person name="Gelfand M."/>
        </authorList>
    </citation>
    <scope>NUCLEOTIDE SEQUENCE [LARGE SCALE GENOMIC DNA]</scope>
    <source>
        <strain evidence="1 2">LF13</strain>
    </source>
</reference>
<accession>A0A1J1CBR1</accession>
<proteinExistence type="predicted"/>